<dbReference type="EMBL" id="KZ505652">
    <property type="protein sequence ID" value="PKU48482.1"/>
    <property type="molecule type" value="Genomic_DNA"/>
</dbReference>
<evidence type="ECO:0000256" key="2">
    <source>
        <dbReference type="ARBA" id="ARBA00022606"/>
    </source>
</evidence>
<accession>A0A2I0UR07</accession>
<dbReference type="CDD" id="cd00637">
    <property type="entry name" value="7tm_classA_rhodopsin-like"/>
    <property type="match status" value="1"/>
</dbReference>
<keyword evidence="3 9" id="KW-0812">Transmembrane</keyword>
<evidence type="ECO:0000313" key="11">
    <source>
        <dbReference type="EMBL" id="PKU48482.1"/>
    </source>
</evidence>
<evidence type="ECO:0000313" key="12">
    <source>
        <dbReference type="Proteomes" id="UP000233556"/>
    </source>
</evidence>
<comment type="subcellular location">
    <subcellularLocation>
        <location evidence="1">Membrane</location>
        <topology evidence="1">Multi-pass membrane protein</topology>
    </subcellularLocation>
</comment>
<proteinExistence type="predicted"/>
<dbReference type="Pfam" id="PF00001">
    <property type="entry name" value="7tm_1"/>
    <property type="match status" value="1"/>
</dbReference>
<dbReference type="PANTHER" id="PTHR11394:SF137">
    <property type="entry name" value="C-X-C CHEMOKINE RECEPTOR TYPE 3 ISOFORM X1-RELATED"/>
    <property type="match status" value="1"/>
</dbReference>
<dbReference type="GO" id="GO:0004930">
    <property type="term" value="F:G protein-coupled receptor activity"/>
    <property type="evidence" value="ECO:0007669"/>
    <property type="project" value="UniProtKB-KW"/>
</dbReference>
<protein>
    <submittedName>
        <fullName evidence="11">Ddrgk domain-containing protein 1</fullName>
    </submittedName>
</protein>
<keyword evidence="7" id="KW-0675">Receptor</keyword>
<reference evidence="12" key="1">
    <citation type="submission" date="2017-11" db="EMBL/GenBank/DDBJ databases">
        <authorList>
            <person name="Lima N.C."/>
            <person name="Parody-Merino A.M."/>
            <person name="Battley P.F."/>
            <person name="Fidler A.E."/>
            <person name="Prosdocimi F."/>
        </authorList>
    </citation>
    <scope>NUCLEOTIDE SEQUENCE [LARGE SCALE GENOMIC DNA]</scope>
</reference>
<evidence type="ECO:0000256" key="5">
    <source>
        <dbReference type="ARBA" id="ARBA00023040"/>
    </source>
</evidence>
<feature type="transmembrane region" description="Helical" evidence="9">
    <location>
        <begin position="140"/>
        <end position="162"/>
    </location>
</feature>
<feature type="transmembrane region" description="Helical" evidence="9">
    <location>
        <begin position="33"/>
        <end position="53"/>
    </location>
</feature>
<evidence type="ECO:0000256" key="9">
    <source>
        <dbReference type="SAM" id="Phobius"/>
    </source>
</evidence>
<keyword evidence="12" id="KW-1185">Reference proteome</keyword>
<organism evidence="11 12">
    <name type="scientific">Limosa lapponica baueri</name>
    <dbReference type="NCBI Taxonomy" id="1758121"/>
    <lineage>
        <taxon>Eukaryota</taxon>
        <taxon>Metazoa</taxon>
        <taxon>Chordata</taxon>
        <taxon>Craniata</taxon>
        <taxon>Vertebrata</taxon>
        <taxon>Euteleostomi</taxon>
        <taxon>Archelosauria</taxon>
        <taxon>Archosauria</taxon>
        <taxon>Dinosauria</taxon>
        <taxon>Saurischia</taxon>
        <taxon>Theropoda</taxon>
        <taxon>Coelurosauria</taxon>
        <taxon>Aves</taxon>
        <taxon>Neognathae</taxon>
        <taxon>Neoaves</taxon>
        <taxon>Charadriiformes</taxon>
        <taxon>Scolopacidae</taxon>
        <taxon>Limosa</taxon>
    </lineage>
</organism>
<evidence type="ECO:0000256" key="1">
    <source>
        <dbReference type="ARBA" id="ARBA00004141"/>
    </source>
</evidence>
<evidence type="ECO:0000256" key="7">
    <source>
        <dbReference type="ARBA" id="ARBA00023170"/>
    </source>
</evidence>
<keyword evidence="8" id="KW-0807">Transducer</keyword>
<name>A0A2I0UR07_LIMLA</name>
<evidence type="ECO:0000256" key="8">
    <source>
        <dbReference type="ARBA" id="ARBA00023224"/>
    </source>
</evidence>
<dbReference type="InterPro" id="IPR017452">
    <property type="entry name" value="GPCR_Rhodpsn_7TM"/>
</dbReference>
<dbReference type="PANTHER" id="PTHR11394">
    <property type="entry name" value="TASTE RECEPTOR TYPE 2"/>
    <property type="match status" value="1"/>
</dbReference>
<dbReference type="GO" id="GO:0016020">
    <property type="term" value="C:membrane"/>
    <property type="evidence" value="ECO:0007669"/>
    <property type="project" value="UniProtKB-SubCell"/>
</dbReference>
<dbReference type="PROSITE" id="PS50262">
    <property type="entry name" value="G_PROTEIN_RECEP_F1_2"/>
    <property type="match status" value="1"/>
</dbReference>
<gene>
    <name evidence="11" type="ORF">llap_1223</name>
</gene>
<evidence type="ECO:0000256" key="6">
    <source>
        <dbReference type="ARBA" id="ARBA00023136"/>
    </source>
</evidence>
<keyword evidence="5" id="KW-0297">G-protein coupled receptor</keyword>
<dbReference type="OrthoDB" id="2285710at2759"/>
<sequence>MPRVENLSFLHLIKIHRPNHHWSKFIYRHQGQYVNTIFAACWIFSIIFQLPYLQYNTTAERISNETIVCLDASTCLSSPGSFIMKFTTYASVSLDLIFIILVIVLNGFITDLLWRQRRKIRAAYTTGSTWNKHTDQATKILVSLFSIYVVCWLSNDITWIVLVSGLPKHNFENSILRGLHGVLSCIYYSSSSYGIVFGYKKVRQYLTEVWWCPRCDKPTIVQSMER</sequence>
<dbReference type="InterPro" id="IPR000276">
    <property type="entry name" value="GPCR_Rhodpsn"/>
</dbReference>
<feature type="domain" description="G-protein coupled receptors family 1 profile" evidence="10">
    <location>
        <begin position="1"/>
        <end position="153"/>
    </location>
</feature>
<evidence type="ECO:0000256" key="4">
    <source>
        <dbReference type="ARBA" id="ARBA00022989"/>
    </source>
</evidence>
<evidence type="ECO:0000259" key="10">
    <source>
        <dbReference type="PROSITE" id="PS50262"/>
    </source>
</evidence>
<dbReference type="SUPFAM" id="SSF81321">
    <property type="entry name" value="Family A G protein-coupled receptor-like"/>
    <property type="match status" value="1"/>
</dbReference>
<dbReference type="Proteomes" id="UP000233556">
    <property type="component" value="Unassembled WGS sequence"/>
</dbReference>
<keyword evidence="6 9" id="KW-0472">Membrane</keyword>
<evidence type="ECO:0000256" key="3">
    <source>
        <dbReference type="ARBA" id="ARBA00022692"/>
    </source>
</evidence>
<reference evidence="12" key="2">
    <citation type="submission" date="2017-12" db="EMBL/GenBank/DDBJ databases">
        <title>Genome sequence of the Bar-tailed Godwit (Limosa lapponica baueri).</title>
        <authorList>
            <person name="Lima N.C.B."/>
            <person name="Parody-Merino A.M."/>
            <person name="Battley P.F."/>
            <person name="Fidler A.E."/>
            <person name="Prosdocimi F."/>
        </authorList>
    </citation>
    <scope>NUCLEOTIDE SEQUENCE [LARGE SCALE GENOMIC DNA]</scope>
</reference>
<feature type="transmembrane region" description="Helical" evidence="9">
    <location>
        <begin position="174"/>
        <end position="196"/>
    </location>
</feature>
<dbReference type="Gene3D" id="1.20.1070.10">
    <property type="entry name" value="Rhodopsin 7-helix transmembrane proteins"/>
    <property type="match status" value="1"/>
</dbReference>
<feature type="transmembrane region" description="Helical" evidence="9">
    <location>
        <begin position="86"/>
        <end position="109"/>
    </location>
</feature>
<dbReference type="AlphaFoldDB" id="A0A2I0UR07"/>
<keyword evidence="4 9" id="KW-1133">Transmembrane helix</keyword>
<keyword evidence="2" id="KW-0716">Sensory transduction</keyword>